<gene>
    <name evidence="1" type="ORF">V6N11_013739</name>
</gene>
<organism evidence="1 2">
    <name type="scientific">Hibiscus sabdariffa</name>
    <name type="common">roselle</name>
    <dbReference type="NCBI Taxonomy" id="183260"/>
    <lineage>
        <taxon>Eukaryota</taxon>
        <taxon>Viridiplantae</taxon>
        <taxon>Streptophyta</taxon>
        <taxon>Embryophyta</taxon>
        <taxon>Tracheophyta</taxon>
        <taxon>Spermatophyta</taxon>
        <taxon>Magnoliopsida</taxon>
        <taxon>eudicotyledons</taxon>
        <taxon>Gunneridae</taxon>
        <taxon>Pentapetalae</taxon>
        <taxon>rosids</taxon>
        <taxon>malvids</taxon>
        <taxon>Malvales</taxon>
        <taxon>Malvaceae</taxon>
        <taxon>Malvoideae</taxon>
        <taxon>Hibiscus</taxon>
    </lineage>
</organism>
<evidence type="ECO:0000313" key="2">
    <source>
        <dbReference type="Proteomes" id="UP001396334"/>
    </source>
</evidence>
<name>A0ABR2PCS7_9ROSI</name>
<accession>A0ABR2PCS7</accession>
<dbReference type="EMBL" id="JBBPBN010000064">
    <property type="protein sequence ID" value="KAK8986245.1"/>
    <property type="molecule type" value="Genomic_DNA"/>
</dbReference>
<sequence length="111" mass="12367">MNLWAKLLGLSHYRPASSAPLVLGLAQYWSARPRSHGREMITKPSRLPSQRRQHRAAIAACTSDRSSQCDFQQVALALFFFFLGSVSDHQIPQMPCVQTSSALDLGHCRSL</sequence>
<dbReference type="Proteomes" id="UP001396334">
    <property type="component" value="Unassembled WGS sequence"/>
</dbReference>
<reference evidence="1 2" key="1">
    <citation type="journal article" date="2024" name="G3 (Bethesda)">
        <title>Genome assembly of Hibiscus sabdariffa L. provides insights into metabolisms of medicinal natural products.</title>
        <authorList>
            <person name="Kim T."/>
        </authorList>
    </citation>
    <scope>NUCLEOTIDE SEQUENCE [LARGE SCALE GENOMIC DNA]</scope>
    <source>
        <strain evidence="1">TK-2024</strain>
        <tissue evidence="1">Old leaves</tissue>
    </source>
</reference>
<keyword evidence="2" id="KW-1185">Reference proteome</keyword>
<protein>
    <submittedName>
        <fullName evidence="1">Uncharacterized protein</fullName>
    </submittedName>
</protein>
<evidence type="ECO:0000313" key="1">
    <source>
        <dbReference type="EMBL" id="KAK8986245.1"/>
    </source>
</evidence>
<comment type="caution">
    <text evidence="1">The sequence shown here is derived from an EMBL/GenBank/DDBJ whole genome shotgun (WGS) entry which is preliminary data.</text>
</comment>
<proteinExistence type="predicted"/>